<comment type="similarity">
    <text evidence="1 10">Belongs to the peptidase M8 family.</text>
</comment>
<evidence type="ECO:0000256" key="10">
    <source>
        <dbReference type="RuleBase" id="RU366077"/>
    </source>
</evidence>
<evidence type="ECO:0000256" key="7">
    <source>
        <dbReference type="ARBA" id="ARBA00039717"/>
    </source>
</evidence>
<evidence type="ECO:0000256" key="6">
    <source>
        <dbReference type="ARBA" id="ARBA00023049"/>
    </source>
</evidence>
<keyword evidence="3 9" id="KW-0479">Metal-binding</keyword>
<evidence type="ECO:0000313" key="11">
    <source>
        <dbReference type="EMBL" id="KAF8564378.1"/>
    </source>
</evidence>
<name>A0A8T0DC41_9TREM</name>
<proteinExistence type="inferred from homology"/>
<gene>
    <name evidence="11" type="ORF">P879_10152</name>
</gene>
<evidence type="ECO:0000256" key="4">
    <source>
        <dbReference type="ARBA" id="ARBA00022801"/>
    </source>
</evidence>
<feature type="binding site" evidence="9">
    <location>
        <position position="115"/>
    </location>
    <ligand>
        <name>Zn(2+)</name>
        <dbReference type="ChEBI" id="CHEBI:29105"/>
        <note>catalytic</note>
    </ligand>
</feature>
<dbReference type="Gene3D" id="3.10.170.20">
    <property type="match status" value="1"/>
</dbReference>
<feature type="binding site" evidence="9">
    <location>
        <position position="111"/>
    </location>
    <ligand>
        <name>Zn(2+)</name>
        <dbReference type="ChEBI" id="CHEBI:29105"/>
        <note>catalytic</note>
    </ligand>
</feature>
<dbReference type="GO" id="GO:0007155">
    <property type="term" value="P:cell adhesion"/>
    <property type="evidence" value="ECO:0007669"/>
    <property type="project" value="InterPro"/>
</dbReference>
<dbReference type="Pfam" id="PF01457">
    <property type="entry name" value="Peptidase_M8"/>
    <property type="match status" value="1"/>
</dbReference>
<dbReference type="Proteomes" id="UP000699462">
    <property type="component" value="Unassembled WGS sequence"/>
</dbReference>
<dbReference type="InterPro" id="IPR001577">
    <property type="entry name" value="Peptidase_M8"/>
</dbReference>
<comment type="caution">
    <text evidence="11">The sequence shown here is derived from an EMBL/GenBank/DDBJ whole genome shotgun (WGS) entry which is preliminary data.</text>
</comment>
<evidence type="ECO:0000256" key="8">
    <source>
        <dbReference type="PIRSR" id="PIRSR601577-1"/>
    </source>
</evidence>
<dbReference type="OrthoDB" id="527990at2759"/>
<evidence type="ECO:0000256" key="5">
    <source>
        <dbReference type="ARBA" id="ARBA00022833"/>
    </source>
</evidence>
<evidence type="ECO:0000256" key="1">
    <source>
        <dbReference type="ARBA" id="ARBA00005860"/>
    </source>
</evidence>
<dbReference type="EMBL" id="JTDF01008865">
    <property type="protein sequence ID" value="KAF8564378.1"/>
    <property type="molecule type" value="Genomic_DNA"/>
</dbReference>
<sequence>MICKVSSLALTDYWDCFPPTHTHTRKPCREIENGVPRLRGTPGSGLPNADILLTVDADAGDICEKGLLGLGTVCQLDSLLSRPVMGYINLCSRAILSDSAINKTAYSVILHEIAHSLGFLSGLYAFMRDENGEPRTRRNPFTQMPDLGIDSNGAYIPDEETVDTVYRSWKSVKGKFIRETKILKTPMLLVSHQLI</sequence>
<dbReference type="GO" id="GO:0006508">
    <property type="term" value="P:proteolysis"/>
    <property type="evidence" value="ECO:0007669"/>
    <property type="project" value="UniProtKB-KW"/>
</dbReference>
<dbReference type="GO" id="GO:0004222">
    <property type="term" value="F:metalloendopeptidase activity"/>
    <property type="evidence" value="ECO:0007669"/>
    <property type="project" value="UniProtKB-UniRule"/>
</dbReference>
<keyword evidence="6 9" id="KW-0482">Metalloprotease</keyword>
<keyword evidence="12" id="KW-1185">Reference proteome</keyword>
<organism evidence="11 12">
    <name type="scientific">Paragonimus westermani</name>
    <dbReference type="NCBI Taxonomy" id="34504"/>
    <lineage>
        <taxon>Eukaryota</taxon>
        <taxon>Metazoa</taxon>
        <taxon>Spiralia</taxon>
        <taxon>Lophotrochozoa</taxon>
        <taxon>Platyhelminthes</taxon>
        <taxon>Trematoda</taxon>
        <taxon>Digenea</taxon>
        <taxon>Plagiorchiida</taxon>
        <taxon>Troglotremata</taxon>
        <taxon>Troglotrematidae</taxon>
        <taxon>Paragonimus</taxon>
    </lineage>
</organism>
<comment type="cofactor">
    <cofactor evidence="9 10">
        <name>Zn(2+)</name>
        <dbReference type="ChEBI" id="CHEBI:29105"/>
    </cofactor>
    <text evidence="9 10">Binds 1 zinc ion per subunit.</text>
</comment>
<keyword evidence="5 9" id="KW-0862">Zinc</keyword>
<evidence type="ECO:0000313" key="12">
    <source>
        <dbReference type="Proteomes" id="UP000699462"/>
    </source>
</evidence>
<evidence type="ECO:0000256" key="2">
    <source>
        <dbReference type="ARBA" id="ARBA00022670"/>
    </source>
</evidence>
<evidence type="ECO:0000256" key="9">
    <source>
        <dbReference type="PIRSR" id="PIRSR601577-2"/>
    </source>
</evidence>
<feature type="active site" evidence="8">
    <location>
        <position position="112"/>
    </location>
</feature>
<dbReference type="PANTHER" id="PTHR10942">
    <property type="entry name" value="LEISHMANOLYSIN-LIKE PEPTIDASE"/>
    <property type="match status" value="1"/>
</dbReference>
<reference evidence="11 12" key="1">
    <citation type="submission" date="2019-07" db="EMBL/GenBank/DDBJ databases">
        <title>Annotation for the trematode Paragonimus westermani.</title>
        <authorList>
            <person name="Choi Y.-J."/>
        </authorList>
    </citation>
    <scope>NUCLEOTIDE SEQUENCE [LARGE SCALE GENOMIC DNA]</scope>
    <source>
        <strain evidence="11">180907_Pwestermani</strain>
    </source>
</reference>
<dbReference type="PANTHER" id="PTHR10942:SF0">
    <property type="entry name" value="LEISHMANOLYSIN-LIKE PEPTIDASE"/>
    <property type="match status" value="1"/>
</dbReference>
<protein>
    <recommendedName>
        <fullName evidence="7 10">Leishmanolysin-like peptidase</fullName>
        <ecNumber evidence="10">3.4.24.-</ecNumber>
    </recommendedName>
</protein>
<keyword evidence="2 10" id="KW-0645">Protease</keyword>
<evidence type="ECO:0000256" key="3">
    <source>
        <dbReference type="ARBA" id="ARBA00022723"/>
    </source>
</evidence>
<dbReference type="EC" id="3.4.24.-" evidence="10"/>
<dbReference type="AlphaFoldDB" id="A0A8T0DC41"/>
<dbReference type="GO" id="GO:0005737">
    <property type="term" value="C:cytoplasm"/>
    <property type="evidence" value="ECO:0007669"/>
    <property type="project" value="TreeGrafter"/>
</dbReference>
<accession>A0A8T0DC41</accession>
<keyword evidence="4 10" id="KW-0378">Hydrolase</keyword>
<dbReference type="SUPFAM" id="SSF55486">
    <property type="entry name" value="Metalloproteases ('zincins'), catalytic domain"/>
    <property type="match status" value="1"/>
</dbReference>
<dbReference type="GO" id="GO:0016020">
    <property type="term" value="C:membrane"/>
    <property type="evidence" value="ECO:0007669"/>
    <property type="project" value="InterPro"/>
</dbReference>
<dbReference type="GO" id="GO:0046872">
    <property type="term" value="F:metal ion binding"/>
    <property type="evidence" value="ECO:0007669"/>
    <property type="project" value="UniProtKB-KW"/>
</dbReference>